<dbReference type="Proteomes" id="UP000095286">
    <property type="component" value="Unplaced"/>
</dbReference>
<evidence type="ECO:0000313" key="2">
    <source>
        <dbReference type="WBParaSite" id="RSKR_0000812200.1"/>
    </source>
</evidence>
<protein>
    <submittedName>
        <fullName evidence="2">ZP domain-containing protein</fullName>
    </submittedName>
</protein>
<organism evidence="1 2">
    <name type="scientific">Rhabditophanes sp. KR3021</name>
    <dbReference type="NCBI Taxonomy" id="114890"/>
    <lineage>
        <taxon>Eukaryota</taxon>
        <taxon>Metazoa</taxon>
        <taxon>Ecdysozoa</taxon>
        <taxon>Nematoda</taxon>
        <taxon>Chromadorea</taxon>
        <taxon>Rhabditida</taxon>
        <taxon>Tylenchina</taxon>
        <taxon>Panagrolaimomorpha</taxon>
        <taxon>Strongyloidoidea</taxon>
        <taxon>Alloionematidae</taxon>
        <taxon>Rhabditophanes</taxon>
    </lineage>
</organism>
<evidence type="ECO:0000313" key="1">
    <source>
        <dbReference type="Proteomes" id="UP000095286"/>
    </source>
</evidence>
<sequence>MIWCNMNVSPIEFVSTAFDNFQIECPRKYGIQRLGIRMVESQGLKRTDAVFSISCGSIEQLSPWDSIPDKIAEYEDEECHYTELFDPILTTNQVANCNTREYLSGITRVSGTKIQLQCCKLRTRDVKRCEQKEFTKPLGEMNSVIIESDGLVFNGLKVKGNSYTVKFCSFMPRAVGFILDEVATTTTRGPKTTTPDSPSVTETNNHENTFPTLVSSDDNITFDDEITSTPIVITTRKPMRIIKVPYLPKIKAKDVDIPKNKPEIEDITLPIPSNLGDEVKSDNNDSMDVVNHEFFMPTPGKFDNLEILSEIQFPEEKLPNGATSKPLVVSDTINNIANPTTTNISEYPATADTFETVDPNTLKKSFTETSVTNSSEKENAQTTDSDNAEASSFDNIETTRTINVPDQIASSNTEVKETVTDNIRPTVTENNKLSQTTTVTNNNGDQTITDNVQTDPSVTDNTQVNTSVTDPIQENLTVADNTQKSAAITDITQKSATITDITQKSTTLADNADVSVTDASNGEFESTHKVNSSEKLFTEKANMASSEKLFTDTTVIKSSEQGFTTNGKSSEKMFTTDTTFLNTTPELKMPKSVQSTFSSESSKSTVDPASVLMHTRLTSGDIQIPKISLPDPSHFALDELKETSPVTINLEDASTTIQQFSEAVSIANTIKQLETAEHQLIDNKVVPITHKNADTFETRQQSQGTLIPLSFDRGHSSRIIHQQPLNTLSNKLHYESSESLPKPNPLPVYSQEMQDEVPLAIESHEKIAVAQVKIAKLRHSLIDKKYTPKIIAHGTKNVKEESSEEVEEQSNKEINEELESTTSQSTTLETTTAYVPRRLRKYKTASDLKNSYLQKMSATESSTAHTTITHATESTNKTPYQEPNHLLHPIPPQVFSGIDEFSSFPFDDSENTNQKDIHDKYSSYTVDDDSATTFAPNSVKNLIRQQYSSKVNNNDDNSNNNNTPTPYIKRRKTTTESPRAGEAEEKEVELSEEKEVELGEEKKVESAQEKVIEQEKPPTNQKTYFDEETQLSPFEDPNTEDIFKPLDDNSKVAANVDSKSVEEEKSDSSHLYPIHFPVAHDIRRSPQKTDYPYHPKMFETDKNQKFVPQSKYFEKADNKEKSTIPSVAKQLYEINAVGKNGQNKDSVIQIDSFLVTSNDLTNELEQLEREALKTTKASVLSTTTTSILSTTTASMVLPNGSVIKASSNHRNENKSVYDEKDYYRKPKLVVRRKEKYLTFCTREEAIRDVNDMVIACGGDYDVWIPPRCPAGTSCFHTTDSSFRICCPVNAS</sequence>
<proteinExistence type="predicted"/>
<accession>A0AC35U622</accession>
<dbReference type="WBParaSite" id="RSKR_0000812200.1">
    <property type="protein sequence ID" value="RSKR_0000812200.1"/>
    <property type="gene ID" value="RSKR_0000812200"/>
</dbReference>
<reference evidence="2" key="1">
    <citation type="submission" date="2016-11" db="UniProtKB">
        <authorList>
            <consortium name="WormBaseParasite"/>
        </authorList>
    </citation>
    <scope>IDENTIFICATION</scope>
    <source>
        <strain evidence="2">KR3021</strain>
    </source>
</reference>
<name>A0AC35U622_9BILA</name>